<name>A0A1X7HXH5_9CORY</name>
<feature type="domain" description="Helix-hairpin-helix DNA-binding motif class 1" evidence="2">
    <location>
        <begin position="156"/>
        <end position="175"/>
    </location>
</feature>
<dbReference type="InterPro" id="IPR051675">
    <property type="entry name" value="Endo/Exo/Phosphatase_dom_1"/>
</dbReference>
<dbReference type="SMART" id="SM00278">
    <property type="entry name" value="HhH1"/>
    <property type="match status" value="2"/>
</dbReference>
<keyword evidence="1" id="KW-0472">Membrane</keyword>
<dbReference type="AlphaFoldDB" id="A0A1X7HXH5"/>
<dbReference type="GO" id="GO:0015627">
    <property type="term" value="C:type II protein secretion system complex"/>
    <property type="evidence" value="ECO:0007669"/>
    <property type="project" value="TreeGrafter"/>
</dbReference>
<dbReference type="GO" id="GO:0006281">
    <property type="term" value="P:DNA repair"/>
    <property type="evidence" value="ECO:0007669"/>
    <property type="project" value="InterPro"/>
</dbReference>
<evidence type="ECO:0000313" key="3">
    <source>
        <dbReference type="EMBL" id="SMG06587.1"/>
    </source>
</evidence>
<feature type="transmembrane region" description="Helical" evidence="1">
    <location>
        <begin position="33"/>
        <end position="53"/>
    </location>
</feature>
<keyword evidence="4" id="KW-1185">Reference proteome</keyword>
<dbReference type="InterPro" id="IPR004509">
    <property type="entry name" value="Competence_ComEA_HhH"/>
</dbReference>
<keyword evidence="1" id="KW-0812">Transmembrane</keyword>
<dbReference type="GO" id="GO:0015628">
    <property type="term" value="P:protein secretion by the type II secretion system"/>
    <property type="evidence" value="ECO:0007669"/>
    <property type="project" value="TreeGrafter"/>
</dbReference>
<accession>A0A1X7HXH5</accession>
<dbReference type="Pfam" id="PF12836">
    <property type="entry name" value="HHH_3"/>
    <property type="match status" value="1"/>
</dbReference>
<reference evidence="4" key="1">
    <citation type="submission" date="2017-04" db="EMBL/GenBank/DDBJ databases">
        <authorList>
            <person name="Varghese N."/>
            <person name="Submissions S."/>
        </authorList>
    </citation>
    <scope>NUCLEOTIDE SEQUENCE [LARGE SCALE GENOMIC DNA]</scope>
    <source>
        <strain evidence="4">VDS</strain>
    </source>
</reference>
<dbReference type="PANTHER" id="PTHR21180">
    <property type="entry name" value="ENDONUCLEASE/EXONUCLEASE/PHOSPHATASE FAMILY DOMAIN-CONTAINING PROTEIN 1"/>
    <property type="match status" value="1"/>
</dbReference>
<keyword evidence="1" id="KW-1133">Transmembrane helix</keyword>
<dbReference type="OrthoDB" id="9758724at2"/>
<proteinExistence type="predicted"/>
<dbReference type="InterPro" id="IPR010994">
    <property type="entry name" value="RuvA_2-like"/>
</dbReference>
<dbReference type="GO" id="GO:0003677">
    <property type="term" value="F:DNA binding"/>
    <property type="evidence" value="ECO:0007669"/>
    <property type="project" value="InterPro"/>
</dbReference>
<organism evidence="3 4">
    <name type="scientific">Corynebacterium pollutisoli</name>
    <dbReference type="NCBI Taxonomy" id="1610489"/>
    <lineage>
        <taxon>Bacteria</taxon>
        <taxon>Bacillati</taxon>
        <taxon>Actinomycetota</taxon>
        <taxon>Actinomycetes</taxon>
        <taxon>Mycobacteriales</taxon>
        <taxon>Corynebacteriaceae</taxon>
        <taxon>Corynebacterium</taxon>
    </lineage>
</organism>
<dbReference type="NCBIfam" id="TIGR00426">
    <property type="entry name" value="competence protein ComEA helix-hairpin-helix repeat region"/>
    <property type="match status" value="1"/>
</dbReference>
<gene>
    <name evidence="3" type="ORF">SAMN06295981_0176</name>
</gene>
<dbReference type="Gene3D" id="1.10.150.320">
    <property type="entry name" value="Photosystem II 12 kDa extrinsic protein"/>
    <property type="match status" value="1"/>
</dbReference>
<dbReference type="RefSeq" id="WP_085548370.1">
    <property type="nucleotide sequence ID" value="NZ_FXAR01000001.1"/>
</dbReference>
<dbReference type="InterPro" id="IPR003583">
    <property type="entry name" value="Hlx-hairpin-Hlx_DNA-bd_motif"/>
</dbReference>
<dbReference type="PANTHER" id="PTHR21180:SF32">
    <property type="entry name" value="ENDONUCLEASE_EXONUCLEASE_PHOSPHATASE FAMILY DOMAIN-CONTAINING PROTEIN 1"/>
    <property type="match status" value="1"/>
</dbReference>
<protein>
    <submittedName>
        <fullName evidence="3">Competence protein ComEA</fullName>
    </submittedName>
</protein>
<evidence type="ECO:0000256" key="1">
    <source>
        <dbReference type="SAM" id="Phobius"/>
    </source>
</evidence>
<feature type="domain" description="Helix-hairpin-helix DNA-binding motif class 1" evidence="2">
    <location>
        <begin position="186"/>
        <end position="205"/>
    </location>
</feature>
<sequence>MSPLDRLKDLTRPTGEESLLDVAYPTPRLQVTVRHAVLAALTVVVLVAGVLALQSRSPEPVAVELPAVGTSEAPAADLVVSVVGAVTEPGLLTLAPGSRVHDALLATEPLPDADLLALNLAQKLTDGQQLVVPVVGESHPGDATGSGISLNSASASELTALPGIGPATAAAIVAHRESAGGFGAVEDLLQVKGIGPAKLEGLRDQVTL</sequence>
<dbReference type="EMBL" id="FXAR01000001">
    <property type="protein sequence ID" value="SMG06587.1"/>
    <property type="molecule type" value="Genomic_DNA"/>
</dbReference>
<dbReference type="SUPFAM" id="SSF47781">
    <property type="entry name" value="RuvA domain 2-like"/>
    <property type="match status" value="1"/>
</dbReference>
<evidence type="ECO:0000259" key="2">
    <source>
        <dbReference type="SMART" id="SM00278"/>
    </source>
</evidence>
<evidence type="ECO:0000313" key="4">
    <source>
        <dbReference type="Proteomes" id="UP000193309"/>
    </source>
</evidence>
<dbReference type="STRING" id="1610489.SAMN06295981_0176"/>
<dbReference type="Proteomes" id="UP000193309">
    <property type="component" value="Unassembled WGS sequence"/>
</dbReference>